<evidence type="ECO:0008006" key="3">
    <source>
        <dbReference type="Google" id="ProtNLM"/>
    </source>
</evidence>
<comment type="caution">
    <text evidence="1">The sequence shown here is derived from an EMBL/GenBank/DDBJ whole genome shotgun (WGS) entry which is preliminary data.</text>
</comment>
<accession>A0A1Y2KWA1</accession>
<proteinExistence type="predicted"/>
<dbReference type="AlphaFoldDB" id="A0A1Y2KWA1"/>
<evidence type="ECO:0000313" key="1">
    <source>
        <dbReference type="EMBL" id="OSQ36190.1"/>
    </source>
</evidence>
<evidence type="ECO:0000313" key="2">
    <source>
        <dbReference type="Proteomes" id="UP000193391"/>
    </source>
</evidence>
<reference evidence="1 2" key="1">
    <citation type="submission" date="2014-03" db="EMBL/GenBank/DDBJ databases">
        <title>The draft genome sequence of Thalassospira mesophila JCM 18969.</title>
        <authorList>
            <person name="Lai Q."/>
            <person name="Shao Z."/>
        </authorList>
    </citation>
    <scope>NUCLEOTIDE SEQUENCE [LARGE SCALE GENOMIC DNA]</scope>
    <source>
        <strain evidence="1 2">JCM 18969</strain>
    </source>
</reference>
<protein>
    <recommendedName>
        <fullName evidence="3">DUF2867 domain-containing protein</fullName>
    </recommendedName>
</protein>
<gene>
    <name evidence="1" type="ORF">TMES_19060</name>
</gene>
<dbReference type="STRING" id="1293891.TMES_19060"/>
<dbReference type="InterPro" id="IPR021295">
    <property type="entry name" value="DUF2867"/>
</dbReference>
<name>A0A1Y2KWA1_9PROT</name>
<sequence length="150" mass="16506">MPDDSITDIGTLAREVMGNPSLWFRGLLAIRDGVVGPLGLKTSRTIRQTTENHSSTATGQIDFFAILQQTETELVLGEKDRHLDFQASLLLRPSPGTRHTELVATTVVHCHNLLGRSYLRAISPFHKLVIKSNLERAAARGWPRAQIAAA</sequence>
<dbReference type="EMBL" id="JFKA01000012">
    <property type="protein sequence ID" value="OSQ36190.1"/>
    <property type="molecule type" value="Genomic_DNA"/>
</dbReference>
<keyword evidence="2" id="KW-1185">Reference proteome</keyword>
<organism evidence="1 2">
    <name type="scientific">Thalassospira mesophila</name>
    <dbReference type="NCBI Taxonomy" id="1293891"/>
    <lineage>
        <taxon>Bacteria</taxon>
        <taxon>Pseudomonadati</taxon>
        <taxon>Pseudomonadota</taxon>
        <taxon>Alphaproteobacteria</taxon>
        <taxon>Rhodospirillales</taxon>
        <taxon>Thalassospiraceae</taxon>
        <taxon>Thalassospira</taxon>
    </lineage>
</organism>
<dbReference type="Pfam" id="PF11066">
    <property type="entry name" value="DUF2867"/>
    <property type="match status" value="1"/>
</dbReference>
<dbReference type="Proteomes" id="UP000193391">
    <property type="component" value="Unassembled WGS sequence"/>
</dbReference>